<evidence type="ECO:0000256" key="8">
    <source>
        <dbReference type="SAM" id="MobiDB-lite"/>
    </source>
</evidence>
<dbReference type="AlphaFoldDB" id="A0A9W6P864"/>
<evidence type="ECO:0000256" key="6">
    <source>
        <dbReference type="ARBA" id="ARBA00022989"/>
    </source>
</evidence>
<evidence type="ECO:0000256" key="7">
    <source>
        <dbReference type="ARBA" id="ARBA00023136"/>
    </source>
</evidence>
<name>A0A9W6P864_9ACTN</name>
<dbReference type="InterPro" id="IPR002549">
    <property type="entry name" value="AI-2E-like"/>
</dbReference>
<keyword evidence="3" id="KW-0813">Transport</keyword>
<evidence type="ECO:0000256" key="4">
    <source>
        <dbReference type="ARBA" id="ARBA00022475"/>
    </source>
</evidence>
<keyword evidence="4" id="KW-1003">Cell membrane</keyword>
<gene>
    <name evidence="10" type="ORF">Nans01_32960</name>
</gene>
<reference evidence="10" key="1">
    <citation type="submission" date="2023-02" db="EMBL/GenBank/DDBJ databases">
        <title>Nocardiopsis ansamitocini NBRC 112285.</title>
        <authorList>
            <person name="Ichikawa N."/>
            <person name="Sato H."/>
            <person name="Tonouchi N."/>
        </authorList>
    </citation>
    <scope>NUCLEOTIDE SEQUENCE</scope>
    <source>
        <strain evidence="10">NBRC 112285</strain>
    </source>
</reference>
<dbReference type="GO" id="GO:0055085">
    <property type="term" value="P:transmembrane transport"/>
    <property type="evidence" value="ECO:0007669"/>
    <property type="project" value="TreeGrafter"/>
</dbReference>
<evidence type="ECO:0000313" key="11">
    <source>
        <dbReference type="Proteomes" id="UP001165092"/>
    </source>
</evidence>
<dbReference type="Pfam" id="PF01594">
    <property type="entry name" value="AI-2E_transport"/>
    <property type="match status" value="1"/>
</dbReference>
<keyword evidence="7 9" id="KW-0472">Membrane</keyword>
<proteinExistence type="inferred from homology"/>
<feature type="transmembrane region" description="Helical" evidence="9">
    <location>
        <begin position="74"/>
        <end position="94"/>
    </location>
</feature>
<feature type="compositionally biased region" description="Low complexity" evidence="8">
    <location>
        <begin position="394"/>
        <end position="418"/>
    </location>
</feature>
<evidence type="ECO:0000313" key="10">
    <source>
        <dbReference type="EMBL" id="GLU48945.1"/>
    </source>
</evidence>
<comment type="similarity">
    <text evidence="2">Belongs to the autoinducer-2 exporter (AI-2E) (TC 2.A.86) family.</text>
</comment>
<dbReference type="EMBL" id="BSQG01000005">
    <property type="protein sequence ID" value="GLU48945.1"/>
    <property type="molecule type" value="Genomic_DNA"/>
</dbReference>
<comment type="subcellular location">
    <subcellularLocation>
        <location evidence="1">Cell membrane</location>
        <topology evidence="1">Multi-pass membrane protein</topology>
    </subcellularLocation>
</comment>
<keyword evidence="11" id="KW-1185">Reference proteome</keyword>
<feature type="transmembrane region" description="Helical" evidence="9">
    <location>
        <begin position="182"/>
        <end position="206"/>
    </location>
</feature>
<evidence type="ECO:0000256" key="1">
    <source>
        <dbReference type="ARBA" id="ARBA00004651"/>
    </source>
</evidence>
<feature type="transmembrane region" description="Helical" evidence="9">
    <location>
        <begin position="242"/>
        <end position="263"/>
    </location>
</feature>
<evidence type="ECO:0000256" key="9">
    <source>
        <dbReference type="SAM" id="Phobius"/>
    </source>
</evidence>
<dbReference type="PANTHER" id="PTHR21716">
    <property type="entry name" value="TRANSMEMBRANE PROTEIN"/>
    <property type="match status" value="1"/>
</dbReference>
<feature type="transmembrane region" description="Helical" evidence="9">
    <location>
        <begin position="297"/>
        <end position="321"/>
    </location>
</feature>
<keyword evidence="5 9" id="KW-0812">Transmembrane</keyword>
<organism evidence="10 11">
    <name type="scientific">Nocardiopsis ansamitocini</name>
    <dbReference type="NCBI Taxonomy" id="1670832"/>
    <lineage>
        <taxon>Bacteria</taxon>
        <taxon>Bacillati</taxon>
        <taxon>Actinomycetota</taxon>
        <taxon>Actinomycetes</taxon>
        <taxon>Streptosporangiales</taxon>
        <taxon>Nocardiopsidaceae</taxon>
        <taxon>Nocardiopsis</taxon>
    </lineage>
</organism>
<sequence length="427" mass="44368">MEFKRSKWWSAARKRRAARTRAVPAPESVPAPTPEPVHQDDLLKTVSNAAWRLLVIGVVVALLLWGAIYIRVVVLPIILAIFATALLMPVANWLRSKGMGRGTATAITVLGALIAFGGVVTIVVMPAVSGFNSIATSVNQAVVTLQDFAASLGLNDRLVSDWVASAQAEIQRNSSQLVSGTWAVAVGVGEVLIGVILVLVLTVYFVHSGDELMKWVRELFPQPSRRAIQIAGEVSYDVMGRYVRGVALVGLFDAIGIGIVLLFCLDPTLAWPLIVLTFIGAFLPVIGAFLTGLISVLVGLVAEGWIVALIILAGTVAVQQLESHVFAPRVYGKALELPSAVVLLAIAIGSIIGGITGAFLATPVAAVLAALLRNRPFAIAEAQVLGASAPSVPSPQGTAAPAAPAAPAASPAPTTRPATSPPPAADG</sequence>
<feature type="transmembrane region" description="Helical" evidence="9">
    <location>
        <begin position="269"/>
        <end position="290"/>
    </location>
</feature>
<dbReference type="PANTHER" id="PTHR21716:SF53">
    <property type="entry name" value="PERMEASE PERM-RELATED"/>
    <property type="match status" value="1"/>
</dbReference>
<accession>A0A9W6P864</accession>
<feature type="transmembrane region" description="Helical" evidence="9">
    <location>
        <begin position="106"/>
        <end position="128"/>
    </location>
</feature>
<evidence type="ECO:0000256" key="3">
    <source>
        <dbReference type="ARBA" id="ARBA00022448"/>
    </source>
</evidence>
<evidence type="ECO:0000256" key="2">
    <source>
        <dbReference type="ARBA" id="ARBA00009773"/>
    </source>
</evidence>
<dbReference type="Proteomes" id="UP001165092">
    <property type="component" value="Unassembled WGS sequence"/>
</dbReference>
<feature type="region of interest" description="Disordered" evidence="8">
    <location>
        <begin position="388"/>
        <end position="427"/>
    </location>
</feature>
<feature type="transmembrane region" description="Helical" evidence="9">
    <location>
        <begin position="341"/>
        <end position="372"/>
    </location>
</feature>
<evidence type="ECO:0000256" key="5">
    <source>
        <dbReference type="ARBA" id="ARBA00022692"/>
    </source>
</evidence>
<protein>
    <submittedName>
        <fullName evidence="10">AI-2E family transporter</fullName>
    </submittedName>
</protein>
<keyword evidence="6 9" id="KW-1133">Transmembrane helix</keyword>
<dbReference type="GO" id="GO:0005886">
    <property type="term" value="C:plasma membrane"/>
    <property type="evidence" value="ECO:0007669"/>
    <property type="project" value="UniProtKB-SubCell"/>
</dbReference>
<comment type="caution">
    <text evidence="10">The sequence shown here is derived from an EMBL/GenBank/DDBJ whole genome shotgun (WGS) entry which is preliminary data.</text>
</comment>
<dbReference type="RefSeq" id="WP_285760407.1">
    <property type="nucleotide sequence ID" value="NZ_BSQG01000005.1"/>
</dbReference>
<feature type="transmembrane region" description="Helical" evidence="9">
    <location>
        <begin position="49"/>
        <end position="68"/>
    </location>
</feature>